<comment type="caution">
    <text evidence="1">The sequence shown here is derived from an EMBL/GenBank/DDBJ whole genome shotgun (WGS) entry which is preliminary data.</text>
</comment>
<dbReference type="Proteomes" id="UP000240357">
    <property type="component" value="Unassembled WGS sequence"/>
</dbReference>
<dbReference type="NCBIfam" id="NF033831">
    <property type="entry name" value="sce7725_fam"/>
    <property type="match status" value="1"/>
</dbReference>
<dbReference type="EMBL" id="PYFT01000001">
    <property type="protein sequence ID" value="PSR54080.1"/>
    <property type="molecule type" value="Genomic_DNA"/>
</dbReference>
<evidence type="ECO:0000313" key="1">
    <source>
        <dbReference type="EMBL" id="PSR54080.1"/>
    </source>
</evidence>
<organism evidence="1 2">
    <name type="scientific">Adhaeribacter arboris</name>
    <dbReference type="NCBI Taxonomy" id="2072846"/>
    <lineage>
        <taxon>Bacteria</taxon>
        <taxon>Pseudomonadati</taxon>
        <taxon>Bacteroidota</taxon>
        <taxon>Cytophagia</taxon>
        <taxon>Cytophagales</taxon>
        <taxon>Hymenobacteraceae</taxon>
        <taxon>Adhaeribacter</taxon>
    </lineage>
</organism>
<accession>A0A2T2YEZ5</accession>
<keyword evidence="2" id="KW-1185">Reference proteome</keyword>
<dbReference type="OrthoDB" id="8910160at2"/>
<gene>
    <name evidence="1" type="ORF">AHMF7605_11385</name>
</gene>
<proteinExistence type="predicted"/>
<sequence length="317" mass="36069">MYFPYLRGKQFELIALREICDIMAANDSKVSPIIEPVKDSPTLKKTLIELSRENINYNVIINPGVGDLVKSSGNILNLLKKDLAGYTNYQAAIIIDGSKDVKYYANLVNNQDFQQLSCSGITLIHIAGREDITNILKYIQHYSELPIINNVVHLGKTNRRYYRNFESTTLVTLDDFFCCQQKNADYLSIDDSEFSEEHLFYKQDGFKGFSDFLTIGDIYSDGGFLPYAIAIHLSYITRQNKIRVKHFVSDSNMDTTDIGGKFEEALNKLIYWCNTSTLDTRAISEFKELHNNGHFPGLGSIKKLSVMNHIELVLSLI</sequence>
<evidence type="ECO:0000313" key="2">
    <source>
        <dbReference type="Proteomes" id="UP000240357"/>
    </source>
</evidence>
<dbReference type="InterPro" id="IPR047727">
    <property type="entry name" value="Sce7725-like"/>
</dbReference>
<name>A0A2T2YEZ5_9BACT</name>
<dbReference type="AlphaFoldDB" id="A0A2T2YEZ5"/>
<reference evidence="1 2" key="1">
    <citation type="submission" date="2018-03" db="EMBL/GenBank/DDBJ databases">
        <title>Adhaeribacter sp. HMF7605 Genome sequencing and assembly.</title>
        <authorList>
            <person name="Kang H."/>
            <person name="Kang J."/>
            <person name="Cha I."/>
            <person name="Kim H."/>
            <person name="Joh K."/>
        </authorList>
    </citation>
    <scope>NUCLEOTIDE SEQUENCE [LARGE SCALE GENOMIC DNA]</scope>
    <source>
        <strain evidence="1 2">HMF7605</strain>
    </source>
</reference>
<evidence type="ECO:0008006" key="3">
    <source>
        <dbReference type="Google" id="ProtNLM"/>
    </source>
</evidence>
<dbReference type="RefSeq" id="WP_106929392.1">
    <property type="nucleotide sequence ID" value="NZ_PYFT01000001.1"/>
</dbReference>
<protein>
    <recommendedName>
        <fullName evidence="3">Sce7725 family protein</fullName>
    </recommendedName>
</protein>